<comment type="cofactor">
    <cofactor evidence="1 8">
        <name>Fe(2+)</name>
        <dbReference type="ChEBI" id="CHEBI:29033"/>
    </cofactor>
</comment>
<accession>A0A975K6J2</accession>
<evidence type="ECO:0000256" key="7">
    <source>
        <dbReference type="ARBA" id="ARBA00023004"/>
    </source>
</evidence>
<reference evidence="11" key="1">
    <citation type="submission" date="2021-04" db="EMBL/GenBank/DDBJ databases">
        <title>Isolation of p-tert-butylphenol degrading bacteria Sphingobium phenoxybenzoativorans Tas13 from active sludge.</title>
        <authorList>
            <person name="Li Y."/>
        </authorList>
    </citation>
    <scope>NUCLEOTIDE SEQUENCE</scope>
    <source>
        <strain evidence="11">Tas13</strain>
    </source>
</reference>
<keyword evidence="3" id="KW-0479">Metal-binding</keyword>
<dbReference type="InterPro" id="IPR004360">
    <property type="entry name" value="Glyas_Fos-R_dOase_dom"/>
</dbReference>
<sequence length="201" mass="22451">MVATEAQFTGSDQQSGVTVSPIKLAHVVFKTSRFREMIDWYRLVLNGTMAFADEGIAFLAYDDEHHRIAFINVPGLGEQVGKLAGVHHVAFTYATLEQLLDNHARLAERGIKPAWSVNHGPTTSLYYADPDGNHLEFQVDNYETVEEAGKFFFTDAFATNPIGVDFDPVELRRRLKAGEDEDQLKQRPASGQRGVDSIPLR</sequence>
<keyword evidence="7 8" id="KW-0408">Iron</keyword>
<keyword evidence="5 8" id="KW-0223">Dioxygenase</keyword>
<dbReference type="PROSITE" id="PS00082">
    <property type="entry name" value="EXTRADIOL_DIOXYGENAS"/>
    <property type="match status" value="1"/>
</dbReference>
<dbReference type="EMBL" id="CP073910">
    <property type="protein sequence ID" value="QUT05723.1"/>
    <property type="molecule type" value="Genomic_DNA"/>
</dbReference>
<evidence type="ECO:0000256" key="1">
    <source>
        <dbReference type="ARBA" id="ARBA00001954"/>
    </source>
</evidence>
<keyword evidence="6 8" id="KW-0560">Oxidoreductase</keyword>
<evidence type="ECO:0000256" key="9">
    <source>
        <dbReference type="SAM" id="MobiDB-lite"/>
    </source>
</evidence>
<dbReference type="GO" id="GO:0008198">
    <property type="term" value="F:ferrous iron binding"/>
    <property type="evidence" value="ECO:0007669"/>
    <property type="project" value="InterPro"/>
</dbReference>
<name>A0A975K6J2_9SPHN</name>
<feature type="region of interest" description="Disordered" evidence="9">
    <location>
        <begin position="177"/>
        <end position="201"/>
    </location>
</feature>
<evidence type="ECO:0000256" key="2">
    <source>
        <dbReference type="ARBA" id="ARBA00008784"/>
    </source>
</evidence>
<dbReference type="RefSeq" id="WP_212609243.1">
    <property type="nucleotide sequence ID" value="NZ_CP073910.1"/>
</dbReference>
<comment type="similarity">
    <text evidence="2 8">Belongs to the extradiol ring-cleavage dioxygenase family.</text>
</comment>
<dbReference type="Pfam" id="PF00903">
    <property type="entry name" value="Glyoxalase"/>
    <property type="match status" value="1"/>
</dbReference>
<dbReference type="InterPro" id="IPR029068">
    <property type="entry name" value="Glyas_Bleomycin-R_OHBP_Dase"/>
</dbReference>
<feature type="domain" description="VOC" evidence="10">
    <location>
        <begin position="23"/>
        <end position="140"/>
    </location>
</feature>
<evidence type="ECO:0000259" key="10">
    <source>
        <dbReference type="PROSITE" id="PS51819"/>
    </source>
</evidence>
<protein>
    <submittedName>
        <fullName evidence="11">VOC family protein</fullName>
    </submittedName>
</protein>
<gene>
    <name evidence="11" type="ORF">KFK14_22715</name>
</gene>
<evidence type="ECO:0000256" key="3">
    <source>
        <dbReference type="ARBA" id="ARBA00022723"/>
    </source>
</evidence>
<keyword evidence="4 8" id="KW-0058">Aromatic hydrocarbons catabolism</keyword>
<evidence type="ECO:0000256" key="4">
    <source>
        <dbReference type="ARBA" id="ARBA00022797"/>
    </source>
</evidence>
<organism evidence="11 12">
    <name type="scientific">Sphingobium phenoxybenzoativorans</name>
    <dbReference type="NCBI Taxonomy" id="1592790"/>
    <lineage>
        <taxon>Bacteria</taxon>
        <taxon>Pseudomonadati</taxon>
        <taxon>Pseudomonadota</taxon>
        <taxon>Alphaproteobacteria</taxon>
        <taxon>Sphingomonadales</taxon>
        <taxon>Sphingomonadaceae</taxon>
        <taxon>Sphingobium</taxon>
    </lineage>
</organism>
<dbReference type="Gene3D" id="3.10.180.10">
    <property type="entry name" value="2,3-Dihydroxybiphenyl 1,2-Dioxygenase, domain 1"/>
    <property type="match status" value="1"/>
</dbReference>
<dbReference type="KEGG" id="spph:KFK14_22715"/>
<evidence type="ECO:0000256" key="5">
    <source>
        <dbReference type="ARBA" id="ARBA00022964"/>
    </source>
</evidence>
<dbReference type="InterPro" id="IPR037523">
    <property type="entry name" value="VOC_core"/>
</dbReference>
<dbReference type="SUPFAM" id="SSF54593">
    <property type="entry name" value="Glyoxalase/Bleomycin resistance protein/Dihydroxybiphenyl dioxygenase"/>
    <property type="match status" value="1"/>
</dbReference>
<keyword evidence="12" id="KW-1185">Reference proteome</keyword>
<dbReference type="InterPro" id="IPR000486">
    <property type="entry name" value="Xdiol_ring_cleave_dOase_1/2"/>
</dbReference>
<evidence type="ECO:0000313" key="12">
    <source>
        <dbReference type="Proteomes" id="UP000681425"/>
    </source>
</evidence>
<dbReference type="GO" id="GO:0051213">
    <property type="term" value="F:dioxygenase activity"/>
    <property type="evidence" value="ECO:0007669"/>
    <property type="project" value="UniProtKB-KW"/>
</dbReference>
<evidence type="ECO:0000256" key="8">
    <source>
        <dbReference type="RuleBase" id="RU000683"/>
    </source>
</evidence>
<dbReference type="AlphaFoldDB" id="A0A975K6J2"/>
<evidence type="ECO:0000313" key="11">
    <source>
        <dbReference type="EMBL" id="QUT05723.1"/>
    </source>
</evidence>
<dbReference type="PROSITE" id="PS51819">
    <property type="entry name" value="VOC"/>
    <property type="match status" value="1"/>
</dbReference>
<dbReference type="Proteomes" id="UP000681425">
    <property type="component" value="Chromosome"/>
</dbReference>
<evidence type="ECO:0000256" key="6">
    <source>
        <dbReference type="ARBA" id="ARBA00023002"/>
    </source>
</evidence>
<proteinExistence type="inferred from homology"/>